<dbReference type="EMBL" id="JAFEJA010000003">
    <property type="protein sequence ID" value="MBM9624697.1"/>
    <property type="molecule type" value="Genomic_DNA"/>
</dbReference>
<sequence length="210" mass="22681">MSDTQQTFKAVIFDFGGVLTNPMDDTAIAFAAEIGLPTYAYRDTVAFDPAGRALYAQLERGDISQTQWNEGIASILGIDSDNLMGRALATLVPEKLVVNAALAIREAGLKTAILSNSMGLEPFNPYTPWDLEANHDVIVFSEHHRIRKPEPAIYQLTLDKLQLPGSACIFVDDNPSNLIPAQELGMATVHATTAEETVSGLQKLLGIPLG</sequence>
<dbReference type="SFLD" id="SFLDS00003">
    <property type="entry name" value="Haloacid_Dehalogenase"/>
    <property type="match status" value="1"/>
</dbReference>
<dbReference type="Proteomes" id="UP000664109">
    <property type="component" value="Unassembled WGS sequence"/>
</dbReference>
<dbReference type="Pfam" id="PF00702">
    <property type="entry name" value="Hydrolase"/>
    <property type="match status" value="1"/>
</dbReference>
<comment type="caution">
    <text evidence="1">The sequence shown here is derived from an EMBL/GenBank/DDBJ whole genome shotgun (WGS) entry which is preliminary data.</text>
</comment>
<organism evidence="1 2">
    <name type="scientific">Streptomyces zhihengii</name>
    <dbReference type="NCBI Taxonomy" id="1818004"/>
    <lineage>
        <taxon>Bacteria</taxon>
        <taxon>Bacillati</taxon>
        <taxon>Actinomycetota</taxon>
        <taxon>Actinomycetes</taxon>
        <taxon>Kitasatosporales</taxon>
        <taxon>Streptomycetaceae</taxon>
        <taxon>Streptomyces</taxon>
    </lineage>
</organism>
<dbReference type="InterPro" id="IPR052898">
    <property type="entry name" value="ACAD10-like"/>
</dbReference>
<gene>
    <name evidence="1" type="ORF">JE024_39935</name>
</gene>
<dbReference type="NCBIfam" id="TIGR01509">
    <property type="entry name" value="HAD-SF-IA-v3"/>
    <property type="match status" value="1"/>
</dbReference>
<proteinExistence type="predicted"/>
<keyword evidence="1" id="KW-0614">Plasmid</keyword>
<geneLocation type="plasmid" evidence="1">
    <name>unnamed1</name>
</geneLocation>
<dbReference type="PRINTS" id="PR00413">
    <property type="entry name" value="HADHALOGNASE"/>
</dbReference>
<dbReference type="InterPro" id="IPR023214">
    <property type="entry name" value="HAD_sf"/>
</dbReference>
<dbReference type="Gene3D" id="1.10.150.240">
    <property type="entry name" value="Putative phosphatase, domain 2"/>
    <property type="match status" value="1"/>
</dbReference>
<dbReference type="PANTHER" id="PTHR47829:SF1">
    <property type="entry name" value="HAD FAMILY PHOSPHATASE"/>
    <property type="match status" value="1"/>
</dbReference>
<evidence type="ECO:0000313" key="1">
    <source>
        <dbReference type="EMBL" id="MBM9624697.1"/>
    </source>
</evidence>
<dbReference type="CDD" id="cd02603">
    <property type="entry name" value="HAD_sEH-N_like"/>
    <property type="match status" value="1"/>
</dbReference>
<accession>A0ABS2V4D6</accession>
<dbReference type="SUPFAM" id="SSF56784">
    <property type="entry name" value="HAD-like"/>
    <property type="match status" value="1"/>
</dbReference>
<dbReference type="PANTHER" id="PTHR47829">
    <property type="entry name" value="HYDROLASE, PUTATIVE (AFU_ORTHOLOGUE AFUA_1G12880)-RELATED"/>
    <property type="match status" value="1"/>
</dbReference>
<dbReference type="InterPro" id="IPR006439">
    <property type="entry name" value="HAD-SF_hydro_IA"/>
</dbReference>
<name>A0ABS2V4D6_9ACTN</name>
<dbReference type="Gene3D" id="3.40.50.1000">
    <property type="entry name" value="HAD superfamily/HAD-like"/>
    <property type="match status" value="1"/>
</dbReference>
<dbReference type="InterPro" id="IPR036412">
    <property type="entry name" value="HAD-like_sf"/>
</dbReference>
<dbReference type="RefSeq" id="WP_205378843.1">
    <property type="nucleotide sequence ID" value="NZ_JAFEJA010000003.1"/>
</dbReference>
<dbReference type="SFLD" id="SFLDG01129">
    <property type="entry name" value="C1.5:_HAD__Beta-PGM__Phosphata"/>
    <property type="match status" value="1"/>
</dbReference>
<protein>
    <submittedName>
        <fullName evidence="1">HAD family phosphatase</fullName>
    </submittedName>
</protein>
<keyword evidence="2" id="KW-1185">Reference proteome</keyword>
<reference evidence="1 2" key="1">
    <citation type="journal article" date="2016" name="Arch. Microbiol.">
        <title>Streptomyces zhihengii sp. nov., isolated from rhizospheric soil of Psammosilene tunicoides.</title>
        <authorList>
            <person name="Huang M.J."/>
            <person name="Fei J.J."/>
            <person name="Salam N."/>
            <person name="Kim C.J."/>
            <person name="Hozzein W.N."/>
            <person name="Xiao M."/>
            <person name="Huang H.Q."/>
            <person name="Li W.J."/>
        </authorList>
    </citation>
    <scope>NUCLEOTIDE SEQUENCE [LARGE SCALE GENOMIC DNA]</scope>
    <source>
        <strain evidence="1 2">YIM T102</strain>
    </source>
</reference>
<dbReference type="InterPro" id="IPR023198">
    <property type="entry name" value="PGP-like_dom2"/>
</dbReference>
<evidence type="ECO:0000313" key="2">
    <source>
        <dbReference type="Proteomes" id="UP000664109"/>
    </source>
</evidence>